<dbReference type="RefSeq" id="WP_198733174.1">
    <property type="nucleotide sequence ID" value="NZ_JAEINH010000004.1"/>
</dbReference>
<dbReference type="Proteomes" id="UP000602087">
    <property type="component" value="Unassembled WGS sequence"/>
</dbReference>
<organism evidence="4 5">
    <name type="scientific">Sanguibacter suaedae</name>
    <dbReference type="NCBI Taxonomy" id="2795737"/>
    <lineage>
        <taxon>Bacteria</taxon>
        <taxon>Bacillati</taxon>
        <taxon>Actinomycetota</taxon>
        <taxon>Actinomycetes</taxon>
        <taxon>Micrococcales</taxon>
        <taxon>Sanguibacteraceae</taxon>
        <taxon>Sanguibacter</taxon>
    </lineage>
</organism>
<proteinExistence type="predicted"/>
<feature type="domain" description="Spore protein YkvP/CgeB glycosyl transferase-like" evidence="3">
    <location>
        <begin position="964"/>
        <end position="1104"/>
    </location>
</feature>
<evidence type="ECO:0000313" key="5">
    <source>
        <dbReference type="Proteomes" id="UP000602087"/>
    </source>
</evidence>
<gene>
    <name evidence="4" type="ORF">JAV76_06235</name>
</gene>
<dbReference type="InterPro" id="IPR001173">
    <property type="entry name" value="Glyco_trans_2-like"/>
</dbReference>
<feature type="domain" description="Glycosyltransferase 2-like" evidence="2">
    <location>
        <begin position="299"/>
        <end position="402"/>
    </location>
</feature>
<feature type="transmembrane region" description="Helical" evidence="1">
    <location>
        <begin position="9"/>
        <end position="28"/>
    </location>
</feature>
<evidence type="ECO:0000259" key="2">
    <source>
        <dbReference type="Pfam" id="PF00535"/>
    </source>
</evidence>
<keyword evidence="1" id="KW-0472">Membrane</keyword>
<dbReference type="PANTHER" id="PTHR43179:SF7">
    <property type="entry name" value="RHAMNOSYLTRANSFERASE WBBL"/>
    <property type="match status" value="1"/>
</dbReference>
<name>A0A934M9I0_9MICO</name>
<evidence type="ECO:0000256" key="1">
    <source>
        <dbReference type="SAM" id="Phobius"/>
    </source>
</evidence>
<keyword evidence="5" id="KW-1185">Reference proteome</keyword>
<dbReference type="Pfam" id="PF13524">
    <property type="entry name" value="Glyco_trans_1_2"/>
    <property type="match status" value="1"/>
</dbReference>
<dbReference type="InterPro" id="IPR029044">
    <property type="entry name" value="Nucleotide-diphossugar_trans"/>
</dbReference>
<dbReference type="InterPro" id="IPR055259">
    <property type="entry name" value="YkvP/CgeB_Glyco_trans-like"/>
</dbReference>
<dbReference type="PANTHER" id="PTHR43179">
    <property type="entry name" value="RHAMNOSYLTRANSFERASE WBBL"/>
    <property type="match status" value="1"/>
</dbReference>
<comment type="caution">
    <text evidence="4">The sequence shown here is derived from an EMBL/GenBank/DDBJ whole genome shotgun (WGS) entry which is preliminary data.</text>
</comment>
<protein>
    <submittedName>
        <fullName evidence="4">Glycosyltransferase</fullName>
    </submittedName>
</protein>
<keyword evidence="1" id="KW-0812">Transmembrane</keyword>
<evidence type="ECO:0000313" key="4">
    <source>
        <dbReference type="EMBL" id="MBI9114610.1"/>
    </source>
</evidence>
<dbReference type="Pfam" id="PF00535">
    <property type="entry name" value="Glycos_transf_2"/>
    <property type="match status" value="2"/>
</dbReference>
<dbReference type="CDD" id="cd00761">
    <property type="entry name" value="Glyco_tranf_GTA_type"/>
    <property type="match status" value="1"/>
</dbReference>
<evidence type="ECO:0000259" key="3">
    <source>
        <dbReference type="Pfam" id="PF13524"/>
    </source>
</evidence>
<dbReference type="Gene3D" id="3.90.550.10">
    <property type="entry name" value="Spore Coat Polysaccharide Biosynthesis Protein SpsA, Chain A"/>
    <property type="match status" value="2"/>
</dbReference>
<feature type="domain" description="Glycosyltransferase 2-like" evidence="2">
    <location>
        <begin position="533"/>
        <end position="652"/>
    </location>
</feature>
<sequence length="1113" mass="121903">MRSRIRSSLPLIGALVLVTILAAIWFVPDIGVEVGLSALLIGVTAVLLTVRRATARLLTRVGAVDRRVEQNHKRASEWDWRIGERLTAAGIRAVEVPVPATSASTPERTWKTHPLVGRFLETSILDTEYYSAVSGARFQRDEDAAAHYLNIGMEQMHAPSLLVDVHSLPEKLRASMKFGRAEDFVSFWSTDEAAAGPTSDLFDPRCVEDAAARQHPGGPLGWFQSSADDGTCLAVQPENPRSGAVYHQLRQEAVLHHVSVRDSRRLAGPRESTSWDEAREARWRAEASEVVLQEGLTVSVVLPVRDRQSTIAAAIQSVLAQTFDGWELVVVDDGSTDETSEILTGYAEADSRIVIVTLEPSGVSRARNVGLERARGRYVAFLDSDNTWRADYLEMMLKWFRGSGGRAAHAGSRIVRGQGAADVFRAFEGGFDHLRILNHVDMNVLVVERDLALEVGGFDESLRRWVDHDFAIRVARRSPVPLVPIIACDYTHSSDLSDRITVRESDHWQWVVLGKAWVEWPDPTVERVRGRVSVVIPTYNDAEMTLRAAQSVLRDDSWADTEVIVVDNGSNPEVALRLFTGCLGVANLHYRRLPRNLNFAIGSNFGAAAASGELTLFLNNDTLVRRGGLGPLVDRLLRDDVLGVQPVLAYADDTIQTAGTVFPASGALPVHFLAGHALEDSEAAGGLIFSAVTAAAVLLRTRDVVELGGFDPFYVNGMEDVDLCLRMLATNPGKGFAVEPDSVFTHLESKTPGRTRNQTENRRIFLERWATRMPQPESAHFHSCGFEIASIGHDGSPVLAPKIQLARRRGAPRRWGLRIAANAGGRGDGWGDTHFAESLASGLRSLGQQPVTYRHGAHEVDASRFDDVLLALRGLDRVRPHPGKTNVLWVISHPELVTAEELLEYDIVCAASVPWARRMEDLTGKTVHVLLQATDSDRFGPPDRMPPRTGRGVFVGGVHPGRERRTVQDALSLGLPVTVFGPGWEGRVPDDVFGGSYVANDELADVYRRADYVLADHWDDMAADGFIQNRVFDAVAAGARVVSDEVEGLEALFGGAVRTYDTLQTLSEIAGAVEQAFVGDEELRAIATTVAAEHSFLSRARDLVALVESQDLP</sequence>
<reference evidence="4" key="1">
    <citation type="submission" date="2020-12" db="EMBL/GenBank/DDBJ databases">
        <title>Sanguibacter suaedae sp. nov., isolated from Suaeda aralocaspica.</title>
        <authorList>
            <person name="Ma Q."/>
        </authorList>
    </citation>
    <scope>NUCLEOTIDE SEQUENCE</scope>
    <source>
        <strain evidence="4">YZGR15</strain>
    </source>
</reference>
<accession>A0A934M9I0</accession>
<dbReference type="EMBL" id="JAEINH010000004">
    <property type="protein sequence ID" value="MBI9114610.1"/>
    <property type="molecule type" value="Genomic_DNA"/>
</dbReference>
<dbReference type="SUPFAM" id="SSF53448">
    <property type="entry name" value="Nucleotide-diphospho-sugar transferases"/>
    <property type="match status" value="2"/>
</dbReference>
<keyword evidence="1" id="KW-1133">Transmembrane helix</keyword>
<dbReference type="AlphaFoldDB" id="A0A934M9I0"/>